<dbReference type="GO" id="GO:0032784">
    <property type="term" value="P:regulation of DNA-templated transcription elongation"/>
    <property type="evidence" value="ECO:0007669"/>
    <property type="project" value="InterPro"/>
</dbReference>
<comment type="caution">
    <text evidence="9">The sequence shown here is derived from an EMBL/GenBank/DDBJ whole genome shotgun (WGS) entry which is preliminary data.</text>
</comment>
<keyword evidence="3 5" id="KW-0805">Transcription regulation</keyword>
<evidence type="ECO:0000259" key="7">
    <source>
        <dbReference type="SMART" id="SM00738"/>
    </source>
</evidence>
<sequence length="354" mass="41112">MRKEWYVLQVYSGMENKVKEALEERMKNLGYEKYFGKIIIPEVDELNYSNRRVQKIYIEKEAQVLVKKGKDVKKGDILAREPEIFAKSSGKIVDIKNFRKIIVETEGKKYSKTFLIPESAGLLGGLKSGKKVRSDTPFSKNLEYKSDVDGEIVSVEKVKRVVIENESKENDIYLLPRETFIHEKFKVGSKIQIGDKLCEPKEYKAKFSGRIDIRETPFHKEIKIIKTKKKNLFPGYVFVEMMYNKETEKLVNNLPYVSTILNIGGKPVKLNKNEVRVVLRLMGEEAYQKRQVREIRTDFEVGEHVKIINGPFEYFTGKIKDYDLEKQEVQVVVTMFGRETTVTLSLGEIEKIID</sequence>
<proteinExistence type="inferred from homology"/>
<dbReference type="GO" id="GO:0006354">
    <property type="term" value="P:DNA-templated transcription elongation"/>
    <property type="evidence" value="ECO:0007669"/>
    <property type="project" value="UniProtKB-UniRule"/>
</dbReference>
<dbReference type="PRINTS" id="PR00338">
    <property type="entry name" value="NUSGTNSCPFCT"/>
</dbReference>
<name>A0A2K1P5B4_9BACT</name>
<comment type="similarity">
    <text evidence="5 6">Belongs to the NusG family.</text>
</comment>
<comment type="function">
    <text evidence="5 6">Participates in transcription elongation, termination and antitermination.</text>
</comment>
<dbReference type="SMART" id="SM00738">
    <property type="entry name" value="NGN"/>
    <property type="match status" value="1"/>
</dbReference>
<dbReference type="OrthoDB" id="9809075at2"/>
<dbReference type="SUPFAM" id="SSF82679">
    <property type="entry name" value="N-utilization substance G protein NusG, N-terminal domain"/>
    <property type="match status" value="2"/>
</dbReference>
<feature type="domain" description="KOW" evidence="8">
    <location>
        <begin position="298"/>
        <end position="325"/>
    </location>
</feature>
<keyword evidence="4 5" id="KW-0804">Transcription</keyword>
<evidence type="ECO:0000256" key="3">
    <source>
        <dbReference type="ARBA" id="ARBA00023015"/>
    </source>
</evidence>
<evidence type="ECO:0000256" key="1">
    <source>
        <dbReference type="ARBA" id="ARBA00022472"/>
    </source>
</evidence>
<keyword evidence="2 5" id="KW-0889">Transcription antitermination</keyword>
<accession>A0A2K1P5B4</accession>
<dbReference type="InterPro" id="IPR006645">
    <property type="entry name" value="NGN-like_dom"/>
</dbReference>
<reference evidence="9 10" key="1">
    <citation type="submission" date="2013-12" db="EMBL/GenBank/DDBJ databases">
        <title>Comparative genomics of Petrotoga isolates.</title>
        <authorList>
            <person name="Nesbo C.L."/>
            <person name="Charchuk R."/>
            <person name="Chow K."/>
        </authorList>
    </citation>
    <scope>NUCLEOTIDE SEQUENCE [LARGE SCALE GENOMIC DNA]</scope>
    <source>
        <strain evidence="9 10">DSM 13574</strain>
    </source>
</reference>
<gene>
    <name evidence="5" type="primary">nusG</name>
    <name evidence="9" type="ORF">X929_00905</name>
</gene>
<evidence type="ECO:0000256" key="4">
    <source>
        <dbReference type="ARBA" id="ARBA00023163"/>
    </source>
</evidence>
<dbReference type="InterPro" id="IPR014722">
    <property type="entry name" value="Rib_uL2_dom2"/>
</dbReference>
<dbReference type="Gene3D" id="3.30.70.940">
    <property type="entry name" value="NusG, N-terminal domain"/>
    <property type="match status" value="2"/>
</dbReference>
<evidence type="ECO:0000313" key="9">
    <source>
        <dbReference type="EMBL" id="PNR97962.1"/>
    </source>
</evidence>
<protein>
    <recommendedName>
        <fullName evidence="5 6">Transcription termination/antitermination protein NusG</fullName>
    </recommendedName>
</protein>
<feature type="domain" description="NusG-like N-terminal" evidence="7">
    <location>
        <begin position="2"/>
        <end position="282"/>
    </location>
</feature>
<evidence type="ECO:0000259" key="8">
    <source>
        <dbReference type="SMART" id="SM00739"/>
    </source>
</evidence>
<dbReference type="GO" id="GO:0005829">
    <property type="term" value="C:cytosol"/>
    <property type="evidence" value="ECO:0007669"/>
    <property type="project" value="TreeGrafter"/>
</dbReference>
<dbReference type="SMART" id="SM00739">
    <property type="entry name" value="KOW"/>
    <property type="match status" value="2"/>
</dbReference>
<dbReference type="Gene3D" id="2.30.30.30">
    <property type="match status" value="1"/>
</dbReference>
<organism evidence="9 10">
    <name type="scientific">Petrotoga olearia DSM 13574</name>
    <dbReference type="NCBI Taxonomy" id="1122955"/>
    <lineage>
        <taxon>Bacteria</taxon>
        <taxon>Thermotogati</taxon>
        <taxon>Thermotogota</taxon>
        <taxon>Thermotogae</taxon>
        <taxon>Petrotogales</taxon>
        <taxon>Petrotogaceae</taxon>
        <taxon>Petrotoga</taxon>
    </lineage>
</organism>
<dbReference type="HAMAP" id="MF_00948">
    <property type="entry name" value="NusG"/>
    <property type="match status" value="1"/>
</dbReference>
<evidence type="ECO:0000256" key="2">
    <source>
        <dbReference type="ARBA" id="ARBA00022814"/>
    </source>
</evidence>
<dbReference type="AlphaFoldDB" id="A0A2K1P5B4"/>
<dbReference type="Proteomes" id="UP000236434">
    <property type="component" value="Unassembled WGS sequence"/>
</dbReference>
<dbReference type="InterPro" id="IPR040473">
    <property type="entry name" value="NusG_add"/>
</dbReference>
<feature type="domain" description="KOW" evidence="8">
    <location>
        <begin position="57"/>
        <end position="98"/>
    </location>
</feature>
<dbReference type="GO" id="GO:0031564">
    <property type="term" value="P:transcription antitermination"/>
    <property type="evidence" value="ECO:0007669"/>
    <property type="project" value="UniProtKB-UniRule"/>
</dbReference>
<dbReference type="PANTHER" id="PTHR30265:SF2">
    <property type="entry name" value="TRANSCRIPTION TERMINATION_ANTITERMINATION PROTEIN NUSG"/>
    <property type="match status" value="1"/>
</dbReference>
<dbReference type="InterPro" id="IPR001062">
    <property type="entry name" value="Transcrpt_antiterm_NusG"/>
</dbReference>
<dbReference type="InterPro" id="IPR043425">
    <property type="entry name" value="NusG-like"/>
</dbReference>
<dbReference type="CDD" id="cd06091">
    <property type="entry name" value="KOW_NusG"/>
    <property type="match status" value="1"/>
</dbReference>
<dbReference type="Pfam" id="PF02357">
    <property type="entry name" value="NusG"/>
    <property type="match status" value="2"/>
</dbReference>
<dbReference type="Pfam" id="PF18298">
    <property type="entry name" value="NusG_add"/>
    <property type="match status" value="1"/>
</dbReference>
<dbReference type="EMBL" id="AZRL01000003">
    <property type="protein sequence ID" value="PNR97962.1"/>
    <property type="molecule type" value="Genomic_DNA"/>
</dbReference>
<dbReference type="InterPro" id="IPR008991">
    <property type="entry name" value="Translation_prot_SH3-like_sf"/>
</dbReference>
<evidence type="ECO:0000256" key="5">
    <source>
        <dbReference type="HAMAP-Rule" id="MF_00948"/>
    </source>
</evidence>
<dbReference type="RefSeq" id="WP_103066188.1">
    <property type="nucleotide sequence ID" value="NZ_AZRL01000003.1"/>
</dbReference>
<dbReference type="InterPro" id="IPR005824">
    <property type="entry name" value="KOW"/>
</dbReference>
<dbReference type="InterPro" id="IPR036735">
    <property type="entry name" value="NGN_dom_sf"/>
</dbReference>
<evidence type="ECO:0000313" key="10">
    <source>
        <dbReference type="Proteomes" id="UP000236434"/>
    </source>
</evidence>
<dbReference type="GO" id="GO:0006353">
    <property type="term" value="P:DNA-templated transcription termination"/>
    <property type="evidence" value="ECO:0007669"/>
    <property type="project" value="UniProtKB-UniRule"/>
</dbReference>
<dbReference type="PANTHER" id="PTHR30265">
    <property type="entry name" value="RHO-INTERACTING TRANSCRIPTION TERMINATION FACTOR NUSG"/>
    <property type="match status" value="1"/>
</dbReference>
<dbReference type="SUPFAM" id="SSF50104">
    <property type="entry name" value="Translation proteins SH3-like domain"/>
    <property type="match status" value="1"/>
</dbReference>
<keyword evidence="1 5" id="KW-0806">Transcription termination</keyword>
<evidence type="ECO:0000256" key="6">
    <source>
        <dbReference type="RuleBase" id="RU000538"/>
    </source>
</evidence>